<dbReference type="EC" id="2.3.1.41" evidence="3"/>
<keyword evidence="13" id="KW-0472">Membrane</keyword>
<dbReference type="PROSITE" id="PS00606">
    <property type="entry name" value="KS3_1"/>
    <property type="match status" value="1"/>
</dbReference>
<dbReference type="InterPro" id="IPR000794">
    <property type="entry name" value="Beta-ketoacyl_synthase"/>
</dbReference>
<proteinExistence type="inferred from homology"/>
<accession>A0A4Y7IS28</accession>
<dbReference type="Pfam" id="PF02801">
    <property type="entry name" value="Ketoacyl-synt_C"/>
    <property type="match status" value="1"/>
</dbReference>
<evidence type="ECO:0000256" key="4">
    <source>
        <dbReference type="ARBA" id="ARBA00022516"/>
    </source>
</evidence>
<evidence type="ECO:0000256" key="8">
    <source>
        <dbReference type="ARBA" id="ARBA00023160"/>
    </source>
</evidence>
<dbReference type="InterPro" id="IPR020841">
    <property type="entry name" value="PKS_Beta-ketoAc_synthase_dom"/>
</dbReference>
<dbReference type="Proteomes" id="UP000316621">
    <property type="component" value="Chromosome 2"/>
</dbReference>
<dbReference type="OMA" id="QIGHCLG"/>
<dbReference type="InterPro" id="IPR018201">
    <property type="entry name" value="Ketoacyl_synth_AS"/>
</dbReference>
<dbReference type="Gramene" id="RZC50600">
    <property type="protein sequence ID" value="RZC50600"/>
    <property type="gene ID" value="C5167_019033"/>
</dbReference>
<evidence type="ECO:0000256" key="10">
    <source>
        <dbReference type="ARBA" id="ARBA00044350"/>
    </source>
</evidence>
<dbReference type="AlphaFoldDB" id="A0A4Y7IS28"/>
<feature type="transmembrane region" description="Helical" evidence="13">
    <location>
        <begin position="21"/>
        <end position="40"/>
    </location>
</feature>
<dbReference type="Pfam" id="PF00109">
    <property type="entry name" value="ketoacyl-synt"/>
    <property type="match status" value="1"/>
</dbReference>
<dbReference type="Gene3D" id="3.40.47.10">
    <property type="match status" value="2"/>
</dbReference>
<dbReference type="OrthoDB" id="5334845at2759"/>
<dbReference type="FunFam" id="3.40.47.10:FF:000015">
    <property type="entry name" value="3-oxoacyl-[acyl-carrier-protein] synthase, mitochondrial"/>
    <property type="match status" value="1"/>
</dbReference>
<dbReference type="GO" id="GO:0004315">
    <property type="term" value="F:3-oxoacyl-[acyl-carrier-protein] synthase activity"/>
    <property type="evidence" value="ECO:0007669"/>
    <property type="project" value="UniProtKB-EC"/>
</dbReference>
<evidence type="ECO:0000256" key="2">
    <source>
        <dbReference type="ARBA" id="ARBA00008467"/>
    </source>
</evidence>
<keyword evidence="4" id="KW-0444">Lipid biosynthesis</keyword>
<dbReference type="CDD" id="cd00834">
    <property type="entry name" value="KAS_I_II"/>
    <property type="match status" value="1"/>
</dbReference>
<evidence type="ECO:0000256" key="13">
    <source>
        <dbReference type="SAM" id="Phobius"/>
    </source>
</evidence>
<dbReference type="SUPFAM" id="SSF53901">
    <property type="entry name" value="Thiolase-like"/>
    <property type="match status" value="2"/>
</dbReference>
<comment type="similarity">
    <text evidence="2 12">Belongs to the thiolase-like superfamily. Beta-ketoacyl-ACP synthases family.</text>
</comment>
<sequence>MCMNLPSNSYIRCLGFRVHNFNFLSMVGGGSVVMAMSRAWSKLLRSRYHHISRSISTATSASDPFGPLPLIPQRRVVVTGLGMVTPLGCGVETTWKRLIKGCSGVRALSLEDLNMKGFDEETQLQTFEQLTSKVAAIVPCGSNFGEFDEEIWMNSKDNRSMARFIAYALCSADEALRDANWLPTELEKKERTGVSIGAGTGCISDILDAAKMICEKRLRRLSPFFIPRILINMAAGHVSMRYGFKGPNHAAVTACATGAHSIGDAARMIQFGDSDVMVAGGTESSIDALSIAGFCRSRALTTKYNSVPQEASRPFDCGRDGFVIGEGSGVMVLEELGHAQKRGARIYAEVRGYGMSGDAYHITQPHSDGRGAILAMSRALKQSGLHPHEVDYVNAHATSTPLGDAIEANAIKSVFPKHTSGALALSSTKGATGHLLGAAGAVEAIFAVLATYHGTAPLTLNLQQPDPVFQDGFMPLTQSKEMQIRAAMSNSFGFGGTNASLLFTSAPVS</sequence>
<evidence type="ECO:0000256" key="11">
    <source>
        <dbReference type="ARBA" id="ARBA00072686"/>
    </source>
</evidence>
<dbReference type="GO" id="GO:0006633">
    <property type="term" value="P:fatty acid biosynthetic process"/>
    <property type="evidence" value="ECO:0007669"/>
    <property type="project" value="UniProtKB-KW"/>
</dbReference>
<feature type="domain" description="Ketosynthase family 3 (KS3)" evidence="14">
    <location>
        <begin position="73"/>
        <end position="505"/>
    </location>
</feature>
<dbReference type="NCBIfam" id="TIGR03150">
    <property type="entry name" value="fabF"/>
    <property type="match status" value="1"/>
</dbReference>
<evidence type="ECO:0000256" key="7">
    <source>
        <dbReference type="ARBA" id="ARBA00023098"/>
    </source>
</evidence>
<dbReference type="PANTHER" id="PTHR11712:SF297">
    <property type="entry name" value="3-OXOACYL-[ACYL-CARRIER-PROTEIN] SYNTHASE, MITOCHONDRIAL"/>
    <property type="match status" value="1"/>
</dbReference>
<dbReference type="NCBIfam" id="NF004970">
    <property type="entry name" value="PRK06333.1"/>
    <property type="match status" value="1"/>
</dbReference>
<reference evidence="15 16" key="1">
    <citation type="journal article" date="2018" name="Science">
        <title>The opium poppy genome and morphinan production.</title>
        <authorList>
            <person name="Guo L."/>
            <person name="Winzer T."/>
            <person name="Yang X."/>
            <person name="Li Y."/>
            <person name="Ning Z."/>
            <person name="He Z."/>
            <person name="Teodor R."/>
            <person name="Lu Y."/>
            <person name="Bowser T.A."/>
            <person name="Graham I.A."/>
            <person name="Ye K."/>
        </authorList>
    </citation>
    <scope>NUCLEOTIDE SEQUENCE [LARGE SCALE GENOMIC DNA]</scope>
    <source>
        <strain evidence="16">cv. HN1</strain>
        <tissue evidence="15">Leaves</tissue>
    </source>
</reference>
<evidence type="ECO:0000256" key="1">
    <source>
        <dbReference type="ARBA" id="ARBA00005194"/>
    </source>
</evidence>
<keyword evidence="13" id="KW-1133">Transmembrane helix</keyword>
<evidence type="ECO:0000256" key="3">
    <source>
        <dbReference type="ARBA" id="ARBA00013191"/>
    </source>
</evidence>
<evidence type="ECO:0000313" key="15">
    <source>
        <dbReference type="EMBL" id="RZC50600.1"/>
    </source>
</evidence>
<dbReference type="EMBL" id="CM010716">
    <property type="protein sequence ID" value="RZC50600.1"/>
    <property type="molecule type" value="Genomic_DNA"/>
</dbReference>
<dbReference type="PANTHER" id="PTHR11712">
    <property type="entry name" value="POLYKETIDE SYNTHASE-RELATED"/>
    <property type="match status" value="1"/>
</dbReference>
<keyword evidence="13" id="KW-0812">Transmembrane</keyword>
<comment type="pathway">
    <text evidence="1">Lipid metabolism; fatty acid biosynthesis.</text>
</comment>
<evidence type="ECO:0000256" key="9">
    <source>
        <dbReference type="ARBA" id="ARBA00023315"/>
    </source>
</evidence>
<dbReference type="PROSITE" id="PS52004">
    <property type="entry name" value="KS3_2"/>
    <property type="match status" value="1"/>
</dbReference>
<evidence type="ECO:0000313" key="16">
    <source>
        <dbReference type="Proteomes" id="UP000316621"/>
    </source>
</evidence>
<dbReference type="NCBIfam" id="NF005589">
    <property type="entry name" value="PRK07314.1"/>
    <property type="match status" value="1"/>
</dbReference>
<keyword evidence="6" id="KW-0276">Fatty acid metabolism</keyword>
<name>A0A4Y7IS28_PAPSO</name>
<keyword evidence="7" id="KW-0443">Lipid metabolism</keyword>
<protein>
    <recommendedName>
        <fullName evidence="11">3-oxoacyl-[acyl-carrier-protein] synthase, mitochondrial</fullName>
        <ecNumber evidence="3">2.3.1.41</ecNumber>
    </recommendedName>
    <alternativeName>
        <fullName evidence="10">Beta-ketoacyl-ACP synthase</fullName>
    </alternativeName>
</protein>
<keyword evidence="8" id="KW-0275">Fatty acid biosynthesis</keyword>
<evidence type="ECO:0000256" key="5">
    <source>
        <dbReference type="ARBA" id="ARBA00022679"/>
    </source>
</evidence>
<dbReference type="GO" id="GO:0010027">
    <property type="term" value="P:thylakoid membrane organization"/>
    <property type="evidence" value="ECO:0007669"/>
    <property type="project" value="EnsemblPlants"/>
</dbReference>
<dbReference type="InterPro" id="IPR014030">
    <property type="entry name" value="Ketoacyl_synth_N"/>
</dbReference>
<dbReference type="GO" id="GO:0005739">
    <property type="term" value="C:mitochondrion"/>
    <property type="evidence" value="ECO:0007669"/>
    <property type="project" value="TreeGrafter"/>
</dbReference>
<dbReference type="FunFam" id="3.40.47.10:FF:000024">
    <property type="entry name" value="3-oxoacyl-[acyl-carrier-protein] synthase, mitochondrial"/>
    <property type="match status" value="1"/>
</dbReference>
<evidence type="ECO:0000256" key="12">
    <source>
        <dbReference type="RuleBase" id="RU003694"/>
    </source>
</evidence>
<evidence type="ECO:0000259" key="14">
    <source>
        <dbReference type="PROSITE" id="PS52004"/>
    </source>
</evidence>
<keyword evidence="16" id="KW-1185">Reference proteome</keyword>
<dbReference type="InterPro" id="IPR014031">
    <property type="entry name" value="Ketoacyl_synth_C"/>
</dbReference>
<dbReference type="STRING" id="3469.A0A4Y7IS28"/>
<dbReference type="SMART" id="SM00825">
    <property type="entry name" value="PKS_KS"/>
    <property type="match status" value="1"/>
</dbReference>
<keyword evidence="9" id="KW-0012">Acyltransferase</keyword>
<dbReference type="InterPro" id="IPR017568">
    <property type="entry name" value="3-oxoacyl-ACP_synth-2"/>
</dbReference>
<gene>
    <name evidence="15" type="ORF">C5167_019033</name>
</gene>
<dbReference type="InterPro" id="IPR016039">
    <property type="entry name" value="Thiolase-like"/>
</dbReference>
<organism evidence="15 16">
    <name type="scientific">Papaver somniferum</name>
    <name type="common">Opium poppy</name>
    <dbReference type="NCBI Taxonomy" id="3469"/>
    <lineage>
        <taxon>Eukaryota</taxon>
        <taxon>Viridiplantae</taxon>
        <taxon>Streptophyta</taxon>
        <taxon>Embryophyta</taxon>
        <taxon>Tracheophyta</taxon>
        <taxon>Spermatophyta</taxon>
        <taxon>Magnoliopsida</taxon>
        <taxon>Ranunculales</taxon>
        <taxon>Papaveraceae</taxon>
        <taxon>Papaveroideae</taxon>
        <taxon>Papaver</taxon>
    </lineage>
</organism>
<evidence type="ECO:0000256" key="6">
    <source>
        <dbReference type="ARBA" id="ARBA00022832"/>
    </source>
</evidence>
<keyword evidence="5 12" id="KW-0808">Transferase</keyword>